<proteinExistence type="predicted"/>
<feature type="compositionally biased region" description="Basic residues" evidence="1">
    <location>
        <begin position="82"/>
        <end position="93"/>
    </location>
</feature>
<feature type="compositionally biased region" description="Polar residues" evidence="1">
    <location>
        <begin position="15"/>
        <end position="30"/>
    </location>
</feature>
<feature type="region of interest" description="Disordered" evidence="1">
    <location>
        <begin position="63"/>
        <end position="98"/>
    </location>
</feature>
<sequence>MTTGMRKAARRSAGSKESAQGVVQNGSNDKASTKHAINYQRCKASQWSTSTAPIPHLWAILGRRRTGQTGRRVGGEQSQRRGANHTRGGRRSSRYPSTKLPCSADPLLIYLTNISLSISTGLYFTASKSHQEWAKSPDPPLGVGDHLVGGKMHRCSLHRQAYWPARCGGKCREDRVKGWKDRVGEGADMGTAKERPLTEGSLNFQRMFFVGVSPNWVSQRTNQTVVLVKFGSVPPVPRKMGPLSSRIIAGGRVQGLGLGTGRGDWASTPGRLEPECACHALGPVGGQYSGHSNCVLRGRHAANSAKTQRNEMVFRQRAPRRPSGGRCDASRILDAISALLNQLEGNPTRDAPKSTKLVDCFAMLLCSRSVRARPARPTSNRWDVRSGTTLLRLAL</sequence>
<accession>A0A4P9WEK4</accession>
<evidence type="ECO:0000313" key="2">
    <source>
        <dbReference type="EMBL" id="RKO88826.1"/>
    </source>
</evidence>
<dbReference type="EMBL" id="KZ996455">
    <property type="protein sequence ID" value="RKO88826.1"/>
    <property type="molecule type" value="Genomic_DNA"/>
</dbReference>
<reference evidence="3" key="1">
    <citation type="journal article" date="2018" name="Nat. Microbiol.">
        <title>Leveraging single-cell genomics to expand the fungal tree of life.</title>
        <authorList>
            <person name="Ahrendt S.R."/>
            <person name="Quandt C.A."/>
            <person name="Ciobanu D."/>
            <person name="Clum A."/>
            <person name="Salamov A."/>
            <person name="Andreopoulos B."/>
            <person name="Cheng J.F."/>
            <person name="Woyke T."/>
            <person name="Pelin A."/>
            <person name="Henrissat B."/>
            <person name="Reynolds N.K."/>
            <person name="Benny G.L."/>
            <person name="Smith M.E."/>
            <person name="James T.Y."/>
            <person name="Grigoriev I.V."/>
        </authorList>
    </citation>
    <scope>NUCLEOTIDE SEQUENCE [LARGE SCALE GENOMIC DNA]</scope>
</reference>
<organism evidence="2 3">
    <name type="scientific">Blyttiomyces helicus</name>
    <dbReference type="NCBI Taxonomy" id="388810"/>
    <lineage>
        <taxon>Eukaryota</taxon>
        <taxon>Fungi</taxon>
        <taxon>Fungi incertae sedis</taxon>
        <taxon>Chytridiomycota</taxon>
        <taxon>Chytridiomycota incertae sedis</taxon>
        <taxon>Chytridiomycetes</taxon>
        <taxon>Chytridiomycetes incertae sedis</taxon>
        <taxon>Blyttiomyces</taxon>
    </lineage>
</organism>
<dbReference type="Proteomes" id="UP000269721">
    <property type="component" value="Unassembled WGS sequence"/>
</dbReference>
<protein>
    <submittedName>
        <fullName evidence="2">Uncharacterized protein</fullName>
    </submittedName>
</protein>
<evidence type="ECO:0000256" key="1">
    <source>
        <dbReference type="SAM" id="MobiDB-lite"/>
    </source>
</evidence>
<evidence type="ECO:0000313" key="3">
    <source>
        <dbReference type="Proteomes" id="UP000269721"/>
    </source>
</evidence>
<gene>
    <name evidence="2" type="ORF">BDK51DRAFT_37160</name>
</gene>
<feature type="region of interest" description="Disordered" evidence="1">
    <location>
        <begin position="1"/>
        <end position="33"/>
    </location>
</feature>
<dbReference type="AlphaFoldDB" id="A0A4P9WEK4"/>
<name>A0A4P9WEK4_9FUNG</name>
<keyword evidence="3" id="KW-1185">Reference proteome</keyword>